<evidence type="ECO:0000256" key="2">
    <source>
        <dbReference type="ARBA" id="ARBA00007613"/>
    </source>
</evidence>
<evidence type="ECO:0000256" key="4">
    <source>
        <dbReference type="ARBA" id="ARBA00022452"/>
    </source>
</evidence>
<dbReference type="InterPro" id="IPR003423">
    <property type="entry name" value="OMP_efflux"/>
</dbReference>
<protein>
    <submittedName>
        <fullName evidence="9">Outer membrane efflux protein</fullName>
    </submittedName>
</protein>
<reference evidence="9 10" key="1">
    <citation type="submission" date="2019-02" db="EMBL/GenBank/DDBJ databases">
        <title>Deep-cultivation of Planctomycetes and their phenomic and genomic characterization uncovers novel biology.</title>
        <authorList>
            <person name="Wiegand S."/>
            <person name="Jogler M."/>
            <person name="Boedeker C."/>
            <person name="Pinto D."/>
            <person name="Vollmers J."/>
            <person name="Rivas-Marin E."/>
            <person name="Kohn T."/>
            <person name="Peeters S.H."/>
            <person name="Heuer A."/>
            <person name="Rast P."/>
            <person name="Oberbeckmann S."/>
            <person name="Bunk B."/>
            <person name="Jeske O."/>
            <person name="Meyerdierks A."/>
            <person name="Storesund J.E."/>
            <person name="Kallscheuer N."/>
            <person name="Luecker S."/>
            <person name="Lage O.M."/>
            <person name="Pohl T."/>
            <person name="Merkel B.J."/>
            <person name="Hornburger P."/>
            <person name="Mueller R.-W."/>
            <person name="Bruemmer F."/>
            <person name="Labrenz M."/>
            <person name="Spormann A.M."/>
            <person name="Op Den Camp H."/>
            <person name="Overmann J."/>
            <person name="Amann R."/>
            <person name="Jetten M.S.M."/>
            <person name="Mascher T."/>
            <person name="Medema M.H."/>
            <person name="Devos D.P."/>
            <person name="Kaster A.-K."/>
            <person name="Ovreas L."/>
            <person name="Rohde M."/>
            <person name="Galperin M.Y."/>
            <person name="Jogler C."/>
        </authorList>
    </citation>
    <scope>NUCLEOTIDE SEQUENCE [LARGE SCALE GENOMIC DNA]</scope>
    <source>
        <strain evidence="9 10">Pan54</strain>
    </source>
</reference>
<dbReference type="EMBL" id="SJPG01000001">
    <property type="protein sequence ID" value="TWT59776.1"/>
    <property type="molecule type" value="Genomic_DNA"/>
</dbReference>
<evidence type="ECO:0000256" key="3">
    <source>
        <dbReference type="ARBA" id="ARBA00022448"/>
    </source>
</evidence>
<dbReference type="GO" id="GO:1990281">
    <property type="term" value="C:efflux pump complex"/>
    <property type="evidence" value="ECO:0007669"/>
    <property type="project" value="TreeGrafter"/>
</dbReference>
<dbReference type="GO" id="GO:0009279">
    <property type="term" value="C:cell outer membrane"/>
    <property type="evidence" value="ECO:0007669"/>
    <property type="project" value="UniProtKB-SubCell"/>
</dbReference>
<keyword evidence="7" id="KW-0998">Cell outer membrane</keyword>
<evidence type="ECO:0000256" key="7">
    <source>
        <dbReference type="ARBA" id="ARBA00023237"/>
    </source>
</evidence>
<keyword evidence="5" id="KW-0812">Transmembrane</keyword>
<evidence type="ECO:0000256" key="8">
    <source>
        <dbReference type="SAM" id="MobiDB-lite"/>
    </source>
</evidence>
<dbReference type="Gene3D" id="1.20.1600.10">
    <property type="entry name" value="Outer membrane efflux proteins (OEP)"/>
    <property type="match status" value="1"/>
</dbReference>
<evidence type="ECO:0000313" key="10">
    <source>
        <dbReference type="Proteomes" id="UP000316095"/>
    </source>
</evidence>
<keyword evidence="3" id="KW-0813">Transport</keyword>
<keyword evidence="4" id="KW-1134">Transmembrane beta strand</keyword>
<dbReference type="PROSITE" id="PS51257">
    <property type="entry name" value="PROKAR_LIPOPROTEIN"/>
    <property type="match status" value="1"/>
</dbReference>
<gene>
    <name evidence="9" type="ORF">Pan54_04860</name>
</gene>
<comment type="caution">
    <text evidence="9">The sequence shown here is derived from an EMBL/GenBank/DDBJ whole genome shotgun (WGS) entry which is preliminary data.</text>
</comment>
<evidence type="ECO:0000313" key="9">
    <source>
        <dbReference type="EMBL" id="TWT59776.1"/>
    </source>
</evidence>
<name>A0A5C5X9U5_9PLAN</name>
<dbReference type="GO" id="GO:0015562">
    <property type="term" value="F:efflux transmembrane transporter activity"/>
    <property type="evidence" value="ECO:0007669"/>
    <property type="project" value="InterPro"/>
</dbReference>
<dbReference type="SUPFAM" id="SSF56954">
    <property type="entry name" value="Outer membrane efflux proteins (OEP)"/>
    <property type="match status" value="1"/>
</dbReference>
<evidence type="ECO:0000256" key="1">
    <source>
        <dbReference type="ARBA" id="ARBA00004442"/>
    </source>
</evidence>
<sequence>MSQQISRTNLWLLKFPHPSTQIGVILLGLALVGCQTTKPSGPKPKSVTKQSEPRNVVATAGQITPVSATVEIPAESELSNLHSAALASAAPRSLEDMAPLDYWDLTLAEAISLALENGKIVKDLGGRILSAPETVQTVYDPAIRESEPLYGVEGALSEFDAQLASSFLYSKNDRTVNNITLGGGTRNIEQNLANATVELNKTTATGSTFAMRNITLYNASNQPTNLFPSAYDTLFEFEARQPLMQGAGVDFNRIAGPNAQPGFNFSNGVLVARTNTDISIAELETGLRDFTSQVEDAYWELYFAYRNLDGWKQARDAARKTWEDIKAQQGLPGGTAEREARARVQYFIYEDLVQEALNGNPREGRSVGVYRGERRLRMLLGLPNNDGCMLRPVDEPIQAKICFDWDYSLSEALSRRSEIRKQKWVVKRDELQLQAAKNFLKPRFDMVALGRMRGFGNDLIGARNSAMRDARSGDHPEWQVGVELTVPIGFRQAQAGVRHAELKLMRDRAILREQELVIAHQVGDAISEVNRAYASISTSYNRLIAAQERLTAAQEVYQVDKVSIDLVLDAQQELAQSLTDYHNSTKEYELAKKEVYFQSGTLLSMHGVHFSEGSWAAADYYDAAETSRTRVPASPRLKQNEPGFISAGEQPQLPPLASESMITEQENLIEELPLPIAVEEISSTPDWANESLILPLPEPIGLQEEAESPLPAPAIE</sequence>
<dbReference type="GO" id="GO:0015288">
    <property type="term" value="F:porin activity"/>
    <property type="evidence" value="ECO:0007669"/>
    <property type="project" value="TreeGrafter"/>
</dbReference>
<dbReference type="RefSeq" id="WP_165441540.1">
    <property type="nucleotide sequence ID" value="NZ_SJPG01000001.1"/>
</dbReference>
<keyword evidence="10" id="KW-1185">Reference proteome</keyword>
<comment type="subcellular location">
    <subcellularLocation>
        <location evidence="1">Cell outer membrane</location>
    </subcellularLocation>
</comment>
<dbReference type="InterPro" id="IPR051906">
    <property type="entry name" value="TolC-like"/>
</dbReference>
<organism evidence="9 10">
    <name type="scientific">Rubinisphaera italica</name>
    <dbReference type="NCBI Taxonomy" id="2527969"/>
    <lineage>
        <taxon>Bacteria</taxon>
        <taxon>Pseudomonadati</taxon>
        <taxon>Planctomycetota</taxon>
        <taxon>Planctomycetia</taxon>
        <taxon>Planctomycetales</taxon>
        <taxon>Planctomycetaceae</taxon>
        <taxon>Rubinisphaera</taxon>
    </lineage>
</organism>
<keyword evidence="6" id="KW-0472">Membrane</keyword>
<evidence type="ECO:0000256" key="6">
    <source>
        <dbReference type="ARBA" id="ARBA00023136"/>
    </source>
</evidence>
<dbReference type="PANTHER" id="PTHR30026">
    <property type="entry name" value="OUTER MEMBRANE PROTEIN TOLC"/>
    <property type="match status" value="1"/>
</dbReference>
<comment type="similarity">
    <text evidence="2">Belongs to the outer membrane factor (OMF) (TC 1.B.17) family.</text>
</comment>
<feature type="region of interest" description="Disordered" evidence="8">
    <location>
        <begin position="628"/>
        <end position="651"/>
    </location>
</feature>
<proteinExistence type="inferred from homology"/>
<dbReference type="AlphaFoldDB" id="A0A5C5X9U5"/>
<evidence type="ECO:0000256" key="5">
    <source>
        <dbReference type="ARBA" id="ARBA00022692"/>
    </source>
</evidence>
<dbReference type="PANTHER" id="PTHR30026:SF23">
    <property type="entry name" value="TO APRF-PUTATIVE OUTER MEMBRANE EFFLUX PROTEIN OR SECRETED ALKALINE PHOSPHATASE-RELATED"/>
    <property type="match status" value="1"/>
</dbReference>
<dbReference type="Proteomes" id="UP000316095">
    <property type="component" value="Unassembled WGS sequence"/>
</dbReference>
<dbReference type="Pfam" id="PF02321">
    <property type="entry name" value="OEP"/>
    <property type="match status" value="1"/>
</dbReference>
<accession>A0A5C5X9U5</accession>